<evidence type="ECO:0000256" key="3">
    <source>
        <dbReference type="ARBA" id="ARBA00022692"/>
    </source>
</evidence>
<evidence type="ECO:0000313" key="9">
    <source>
        <dbReference type="Proteomes" id="UP000000391"/>
    </source>
</evidence>
<protein>
    <submittedName>
        <fullName evidence="8">Major facilitator superfamily MFS_1</fullName>
    </submittedName>
</protein>
<dbReference type="PROSITE" id="PS50850">
    <property type="entry name" value="MFS"/>
    <property type="match status" value="1"/>
</dbReference>
<accession>D7E774</accession>
<evidence type="ECO:0000256" key="4">
    <source>
        <dbReference type="ARBA" id="ARBA00022989"/>
    </source>
</evidence>
<evidence type="ECO:0000256" key="1">
    <source>
        <dbReference type="ARBA" id="ARBA00004141"/>
    </source>
</evidence>
<feature type="transmembrane region" description="Helical" evidence="6">
    <location>
        <begin position="348"/>
        <end position="369"/>
    </location>
</feature>
<keyword evidence="3 6" id="KW-0812">Transmembrane</keyword>
<feature type="transmembrane region" description="Helical" evidence="6">
    <location>
        <begin position="412"/>
        <end position="430"/>
    </location>
</feature>
<keyword evidence="9" id="KW-1185">Reference proteome</keyword>
<dbReference type="STRING" id="644295.Metev_0929"/>
<dbReference type="Proteomes" id="UP000000391">
    <property type="component" value="Chromosome"/>
</dbReference>
<reference evidence="8 9" key="1">
    <citation type="submission" date="2010-06" db="EMBL/GenBank/DDBJ databases">
        <title>Complete sequence chromosome of Methanohalobium evestigatum Z-7303.</title>
        <authorList>
            <consortium name="US DOE Joint Genome Institute"/>
            <person name="Lucas S."/>
            <person name="Copeland A."/>
            <person name="Lapidus A."/>
            <person name="Cheng J.-F."/>
            <person name="Bruce D."/>
            <person name="Goodwin L."/>
            <person name="Pitluck S."/>
            <person name="Saunders E."/>
            <person name="Detter J.C."/>
            <person name="Han C."/>
            <person name="Tapia R."/>
            <person name="Land M."/>
            <person name="Hauser L."/>
            <person name="Kyrpides N."/>
            <person name="Mikhailova N."/>
            <person name="Sieprawska-Lupa M."/>
            <person name="Whitman W.B."/>
            <person name="Anderson I."/>
            <person name="Woyke T."/>
        </authorList>
    </citation>
    <scope>NUCLEOTIDE SEQUENCE [LARGE SCALE GENOMIC DNA]</scope>
    <source>
        <strain evidence="9">ATCC BAA-1072 / DSM 3721 / NBRC 107634 / OCM 161 / Z-7303</strain>
    </source>
</reference>
<dbReference type="EMBL" id="CP002069">
    <property type="protein sequence ID" value="ADI73823.1"/>
    <property type="molecule type" value="Genomic_DNA"/>
</dbReference>
<proteinExistence type="predicted"/>
<dbReference type="AlphaFoldDB" id="D7E774"/>
<feature type="transmembrane region" description="Helical" evidence="6">
    <location>
        <begin position="259"/>
        <end position="278"/>
    </location>
</feature>
<feature type="transmembrane region" description="Helical" evidence="6">
    <location>
        <begin position="76"/>
        <end position="99"/>
    </location>
</feature>
<feature type="transmembrane region" description="Helical" evidence="6">
    <location>
        <begin position="156"/>
        <end position="182"/>
    </location>
</feature>
<keyword evidence="4 6" id="KW-1133">Transmembrane helix</keyword>
<dbReference type="OrthoDB" id="341449at2157"/>
<organism evidence="8 9">
    <name type="scientific">Methanohalobium evestigatum (strain ATCC BAA-1072 / DSM 3721 / NBRC 107634 / OCM 161 / Z-7303)</name>
    <dbReference type="NCBI Taxonomy" id="644295"/>
    <lineage>
        <taxon>Archaea</taxon>
        <taxon>Methanobacteriati</taxon>
        <taxon>Methanobacteriota</taxon>
        <taxon>Stenosarchaea group</taxon>
        <taxon>Methanomicrobia</taxon>
        <taxon>Methanosarcinales</taxon>
        <taxon>Methanosarcinaceae</taxon>
        <taxon>Methanohalobium</taxon>
    </lineage>
</organism>
<feature type="transmembrane region" description="Helical" evidence="6">
    <location>
        <begin position="119"/>
        <end position="144"/>
    </location>
</feature>
<dbReference type="PANTHER" id="PTHR23504">
    <property type="entry name" value="MAJOR FACILITATOR SUPERFAMILY DOMAIN-CONTAINING PROTEIN 10"/>
    <property type="match status" value="1"/>
</dbReference>
<dbReference type="InterPro" id="IPR005829">
    <property type="entry name" value="Sugar_transporter_CS"/>
</dbReference>
<comment type="subcellular location">
    <subcellularLocation>
        <location evidence="1">Membrane</location>
        <topology evidence="1">Multi-pass membrane protein</topology>
    </subcellularLocation>
</comment>
<evidence type="ECO:0000259" key="7">
    <source>
        <dbReference type="PROSITE" id="PS50850"/>
    </source>
</evidence>
<name>D7E774_METEZ</name>
<gene>
    <name evidence="8" type="ordered locus">Metev_0929</name>
</gene>
<feature type="transmembrane region" description="Helical" evidence="6">
    <location>
        <begin position="12"/>
        <end position="32"/>
    </location>
</feature>
<dbReference type="GeneID" id="9346558"/>
<dbReference type="CDD" id="cd17330">
    <property type="entry name" value="MFS_SLC46_TetA_like"/>
    <property type="match status" value="1"/>
</dbReference>
<dbReference type="PROSITE" id="PS00216">
    <property type="entry name" value="SUGAR_TRANSPORT_1"/>
    <property type="match status" value="1"/>
</dbReference>
<feature type="transmembrane region" description="Helical" evidence="6">
    <location>
        <begin position="293"/>
        <end position="311"/>
    </location>
</feature>
<feature type="transmembrane region" description="Helical" evidence="6">
    <location>
        <begin position="381"/>
        <end position="406"/>
    </location>
</feature>
<dbReference type="RefSeq" id="WP_013194391.1">
    <property type="nucleotide sequence ID" value="NC_014253.1"/>
</dbReference>
<dbReference type="InterPro" id="IPR020846">
    <property type="entry name" value="MFS_dom"/>
</dbReference>
<dbReference type="InterPro" id="IPR011701">
    <property type="entry name" value="MFS"/>
</dbReference>
<dbReference type="KEGG" id="mev:Metev_0929"/>
<keyword evidence="2" id="KW-0813">Transport</keyword>
<keyword evidence="5 6" id="KW-0472">Membrane</keyword>
<evidence type="ECO:0000256" key="2">
    <source>
        <dbReference type="ARBA" id="ARBA00022448"/>
    </source>
</evidence>
<evidence type="ECO:0000256" key="6">
    <source>
        <dbReference type="SAM" id="Phobius"/>
    </source>
</evidence>
<evidence type="ECO:0000256" key="5">
    <source>
        <dbReference type="ARBA" id="ARBA00023136"/>
    </source>
</evidence>
<dbReference type="Gene3D" id="1.20.1250.20">
    <property type="entry name" value="MFS general substrate transporter like domains"/>
    <property type="match status" value="1"/>
</dbReference>
<dbReference type="SUPFAM" id="SSF103473">
    <property type="entry name" value="MFS general substrate transporter"/>
    <property type="match status" value="1"/>
</dbReference>
<feature type="transmembrane region" description="Helical" evidence="6">
    <location>
        <begin position="44"/>
        <end position="64"/>
    </location>
</feature>
<dbReference type="InterPro" id="IPR036259">
    <property type="entry name" value="MFS_trans_sf"/>
</dbReference>
<sequence>MLGRRGSGISLLPLLMVNFIGTLGFSIVLPFLVFLVDRFGGNSIIYGIIGATYPVFQLVGAPVLGRWSDIYGRKKILFLSQLGTLLSWFIFLIALLIPITTLMEIDNNILGSFNLTVPLLILFVARALDGITGGNVSVANAYLADITSEEDRSKNYGWMSVTTNLGLIVGPALASILSAISYQYLSPVFAAIIISFIGTLVILFIVPESRKCVYQFEDKTNLKDVFGYEQRECGVYSSGGEKVEKIGFKRILKINHIPYVLLLYFLIFLGFNIFYTAFPLHALNLLEWQVSDMGLYFTVLSSMMMFVEGPVFSNAAKVYSDSFLVVIGSFVLGINFLLLVTGSEILTYIAAIFFAVGNGLMWPSVLSILSKFAGPKYQGAVQGFAGSFMSLASIAGLIFGGFLYGYLSTGTFFISAVIIYIVFVLSFRLLGFKKS</sequence>
<dbReference type="GO" id="GO:0016020">
    <property type="term" value="C:membrane"/>
    <property type="evidence" value="ECO:0007669"/>
    <property type="project" value="UniProtKB-SubCell"/>
</dbReference>
<dbReference type="GO" id="GO:0022857">
    <property type="term" value="F:transmembrane transporter activity"/>
    <property type="evidence" value="ECO:0007669"/>
    <property type="project" value="InterPro"/>
</dbReference>
<feature type="transmembrane region" description="Helical" evidence="6">
    <location>
        <begin position="323"/>
        <end position="342"/>
    </location>
</feature>
<evidence type="ECO:0000313" key="8">
    <source>
        <dbReference type="EMBL" id="ADI73823.1"/>
    </source>
</evidence>
<dbReference type="PANTHER" id="PTHR23504:SF15">
    <property type="entry name" value="MAJOR FACILITATOR SUPERFAMILY (MFS) PROFILE DOMAIN-CONTAINING PROTEIN"/>
    <property type="match status" value="1"/>
</dbReference>
<feature type="transmembrane region" description="Helical" evidence="6">
    <location>
        <begin position="188"/>
        <end position="206"/>
    </location>
</feature>
<dbReference type="Pfam" id="PF07690">
    <property type="entry name" value="MFS_1"/>
    <property type="match status" value="1"/>
</dbReference>
<dbReference type="HOGENOM" id="CLU_001265_10_11_2"/>
<feature type="domain" description="Major facilitator superfamily (MFS) profile" evidence="7">
    <location>
        <begin position="10"/>
        <end position="434"/>
    </location>
</feature>